<evidence type="ECO:0000313" key="2">
    <source>
        <dbReference type="Proteomes" id="UP001320766"/>
    </source>
</evidence>
<comment type="caution">
    <text evidence="1">The sequence shown here is derived from an EMBL/GenBank/DDBJ whole genome shotgun (WGS) entry which is preliminary data.</text>
</comment>
<proteinExistence type="predicted"/>
<name>A0ABT1JYW2_9ACTN</name>
<evidence type="ECO:0000313" key="1">
    <source>
        <dbReference type="EMBL" id="MCP2346936.1"/>
    </source>
</evidence>
<dbReference type="Proteomes" id="UP001320766">
    <property type="component" value="Unassembled WGS sequence"/>
</dbReference>
<organism evidence="1 2">
    <name type="scientific">Nonomuraea roseoviolacea subsp. carminata</name>
    <dbReference type="NCBI Taxonomy" id="160689"/>
    <lineage>
        <taxon>Bacteria</taxon>
        <taxon>Bacillati</taxon>
        <taxon>Actinomycetota</taxon>
        <taxon>Actinomycetes</taxon>
        <taxon>Streptosporangiales</taxon>
        <taxon>Streptosporangiaceae</taxon>
        <taxon>Nonomuraea</taxon>
    </lineage>
</organism>
<accession>A0ABT1JYW2</accession>
<gene>
    <name evidence="1" type="ORF">HD595_003058</name>
</gene>
<keyword evidence="2" id="KW-1185">Reference proteome</keyword>
<dbReference type="RefSeq" id="WP_253769511.1">
    <property type="nucleotide sequence ID" value="NZ_BAAAVE010000022.1"/>
</dbReference>
<reference evidence="1 2" key="1">
    <citation type="submission" date="2022-06" db="EMBL/GenBank/DDBJ databases">
        <title>Sequencing the genomes of 1000 actinobacteria strains.</title>
        <authorList>
            <person name="Klenk H.-P."/>
        </authorList>
    </citation>
    <scope>NUCLEOTIDE SEQUENCE [LARGE SCALE GENOMIC DNA]</scope>
    <source>
        <strain evidence="1 2">DSM 44170</strain>
    </source>
</reference>
<protein>
    <submittedName>
        <fullName evidence="1">Uncharacterized protein</fullName>
    </submittedName>
</protein>
<dbReference type="EMBL" id="JAMZEC010000001">
    <property type="protein sequence ID" value="MCP2346936.1"/>
    <property type="molecule type" value="Genomic_DNA"/>
</dbReference>
<sequence length="58" mass="6589">MQERSFRSAGGGTVVWTYTEKRHLLEVGIYTCSGCRHTSRPVPWEDANKHANACRQIP</sequence>